<feature type="compositionally biased region" description="Polar residues" evidence="1">
    <location>
        <begin position="82"/>
        <end position="108"/>
    </location>
</feature>
<feature type="region of interest" description="Disordered" evidence="1">
    <location>
        <begin position="1"/>
        <end position="48"/>
    </location>
</feature>
<accession>A0A2Z7BT18</accession>
<feature type="compositionally biased region" description="Basic and acidic residues" evidence="1">
    <location>
        <begin position="14"/>
        <end position="32"/>
    </location>
</feature>
<evidence type="ECO:0000256" key="1">
    <source>
        <dbReference type="SAM" id="MobiDB-lite"/>
    </source>
</evidence>
<reference evidence="2 3" key="1">
    <citation type="journal article" date="2015" name="Proc. Natl. Acad. Sci. U.S.A.">
        <title>The resurrection genome of Boea hygrometrica: A blueprint for survival of dehydration.</title>
        <authorList>
            <person name="Xiao L."/>
            <person name="Yang G."/>
            <person name="Zhang L."/>
            <person name="Yang X."/>
            <person name="Zhao S."/>
            <person name="Ji Z."/>
            <person name="Zhou Q."/>
            <person name="Hu M."/>
            <person name="Wang Y."/>
            <person name="Chen M."/>
            <person name="Xu Y."/>
            <person name="Jin H."/>
            <person name="Xiao X."/>
            <person name="Hu G."/>
            <person name="Bao F."/>
            <person name="Hu Y."/>
            <person name="Wan P."/>
            <person name="Li L."/>
            <person name="Deng X."/>
            <person name="Kuang T."/>
            <person name="Xiang C."/>
            <person name="Zhu J.K."/>
            <person name="Oliver M.J."/>
            <person name="He Y."/>
        </authorList>
    </citation>
    <scope>NUCLEOTIDE SEQUENCE [LARGE SCALE GENOMIC DNA]</scope>
    <source>
        <strain evidence="3">cv. XS01</strain>
    </source>
</reference>
<evidence type="ECO:0000313" key="2">
    <source>
        <dbReference type="EMBL" id="KZV37569.1"/>
    </source>
</evidence>
<sequence>MEPKDLNNSSTAKSDQRKDNPFMATRENEVRELPAQPPRYTGTTRSSSHIASWYSQFNRTGTAGKTELNRIMRLGQNHDQQRNLGNLKTHTGNKNQPQRDLGSNPSTESNKHSIRKATDKYANAMQGSRLQPKAWSQRISTTAQQQNLIKGKIIRSWPRGMEPKDLNNSSTAKSDQRKDNPFMATSSHPYLNSLCNNYYKQIATMTQIHHLLNGNTRNYSKTEAQKTAAGSYRLHHRYPTSLTQQKALNKLKGRNFTYPKKLGAISDAYANRLHKGDVFSHLTSLKQTFENDIQTKRLSKRSPTLQLLLQSELSTVGNRRR</sequence>
<feature type="compositionally biased region" description="Polar residues" evidence="1">
    <location>
        <begin position="1"/>
        <end position="13"/>
    </location>
</feature>
<dbReference type="Proteomes" id="UP000250235">
    <property type="component" value="Unassembled WGS sequence"/>
</dbReference>
<evidence type="ECO:0000313" key="3">
    <source>
        <dbReference type="Proteomes" id="UP000250235"/>
    </source>
</evidence>
<name>A0A2Z7BT18_9LAMI</name>
<feature type="region of interest" description="Disordered" evidence="1">
    <location>
        <begin position="82"/>
        <end position="114"/>
    </location>
</feature>
<keyword evidence="3" id="KW-1185">Reference proteome</keyword>
<protein>
    <submittedName>
        <fullName evidence="2">Uncharacterized protein</fullName>
    </submittedName>
</protein>
<dbReference type="EMBL" id="KV002631">
    <property type="protein sequence ID" value="KZV37569.1"/>
    <property type="molecule type" value="Genomic_DNA"/>
</dbReference>
<feature type="region of interest" description="Disordered" evidence="1">
    <location>
        <begin position="158"/>
        <end position="179"/>
    </location>
</feature>
<dbReference type="AlphaFoldDB" id="A0A2Z7BT18"/>
<proteinExistence type="predicted"/>
<organism evidence="2 3">
    <name type="scientific">Dorcoceras hygrometricum</name>
    <dbReference type="NCBI Taxonomy" id="472368"/>
    <lineage>
        <taxon>Eukaryota</taxon>
        <taxon>Viridiplantae</taxon>
        <taxon>Streptophyta</taxon>
        <taxon>Embryophyta</taxon>
        <taxon>Tracheophyta</taxon>
        <taxon>Spermatophyta</taxon>
        <taxon>Magnoliopsida</taxon>
        <taxon>eudicotyledons</taxon>
        <taxon>Gunneridae</taxon>
        <taxon>Pentapetalae</taxon>
        <taxon>asterids</taxon>
        <taxon>lamiids</taxon>
        <taxon>Lamiales</taxon>
        <taxon>Gesneriaceae</taxon>
        <taxon>Didymocarpoideae</taxon>
        <taxon>Trichosporeae</taxon>
        <taxon>Loxocarpinae</taxon>
        <taxon>Dorcoceras</taxon>
    </lineage>
</organism>
<gene>
    <name evidence="2" type="ORF">F511_42792</name>
</gene>